<feature type="compositionally biased region" description="Acidic residues" evidence="5">
    <location>
        <begin position="144"/>
        <end position="155"/>
    </location>
</feature>
<dbReference type="AlphaFoldDB" id="A0A1H8U0Z5"/>
<dbReference type="Gene3D" id="1.10.3630.10">
    <property type="entry name" value="yeast vps74-n-term truncation variant domain like"/>
    <property type="match status" value="1"/>
</dbReference>
<keyword evidence="3" id="KW-0446">Lipid-binding</keyword>
<dbReference type="Pfam" id="PF05719">
    <property type="entry name" value="GPP34"/>
    <property type="match status" value="1"/>
</dbReference>
<dbReference type="InterPro" id="IPR038261">
    <property type="entry name" value="GPP34-like_sf"/>
</dbReference>
<keyword evidence="7" id="KW-1185">Reference proteome</keyword>
<comment type="subcellular location">
    <subcellularLocation>
        <location evidence="1">Golgi apparatus membrane</location>
        <topology evidence="1">Peripheral membrane protein</topology>
        <orientation evidence="1">Cytoplasmic side</orientation>
    </subcellularLocation>
</comment>
<dbReference type="STRING" id="310780.SAMN05216267_106213"/>
<evidence type="ECO:0000313" key="7">
    <source>
        <dbReference type="Proteomes" id="UP000181951"/>
    </source>
</evidence>
<evidence type="ECO:0000313" key="6">
    <source>
        <dbReference type="EMBL" id="SEO96785.1"/>
    </source>
</evidence>
<organism evidence="6 7">
    <name type="scientific">Actinacidiphila rubida</name>
    <dbReference type="NCBI Taxonomy" id="310780"/>
    <lineage>
        <taxon>Bacteria</taxon>
        <taxon>Bacillati</taxon>
        <taxon>Actinomycetota</taxon>
        <taxon>Actinomycetes</taxon>
        <taxon>Kitasatosporales</taxon>
        <taxon>Streptomycetaceae</taxon>
        <taxon>Actinacidiphila</taxon>
    </lineage>
</organism>
<feature type="region of interest" description="Disordered" evidence="5">
    <location>
        <begin position="103"/>
        <end position="179"/>
    </location>
</feature>
<gene>
    <name evidence="6" type="ORF">SAMN05216267_106213</name>
</gene>
<dbReference type="GO" id="GO:0070273">
    <property type="term" value="F:phosphatidylinositol-4-phosphate binding"/>
    <property type="evidence" value="ECO:0007669"/>
    <property type="project" value="InterPro"/>
</dbReference>
<evidence type="ECO:0000256" key="5">
    <source>
        <dbReference type="SAM" id="MobiDB-lite"/>
    </source>
</evidence>
<dbReference type="GO" id="GO:0012505">
    <property type="term" value="C:endomembrane system"/>
    <property type="evidence" value="ECO:0007669"/>
    <property type="project" value="UniProtKB-ARBA"/>
</dbReference>
<dbReference type="GO" id="GO:0005737">
    <property type="term" value="C:cytoplasm"/>
    <property type="evidence" value="ECO:0007669"/>
    <property type="project" value="UniProtKB-ARBA"/>
</dbReference>
<proteinExistence type="predicted"/>
<reference evidence="6 7" key="1">
    <citation type="submission" date="2016-10" db="EMBL/GenBank/DDBJ databases">
        <authorList>
            <person name="de Groot N.N."/>
        </authorList>
    </citation>
    <scope>NUCLEOTIDE SEQUENCE [LARGE SCALE GENOMIC DNA]</scope>
    <source>
        <strain evidence="6 7">CGMCC 4.2026</strain>
    </source>
</reference>
<keyword evidence="2" id="KW-0333">Golgi apparatus</keyword>
<evidence type="ECO:0000256" key="4">
    <source>
        <dbReference type="ARBA" id="ARBA00023136"/>
    </source>
</evidence>
<dbReference type="InterPro" id="IPR008628">
    <property type="entry name" value="GPP34-like"/>
</dbReference>
<name>A0A1H8U0Z5_9ACTN</name>
<sequence>MPFMTTARDLALVALSLPTGDVERGDLSLGLAGAEAIDLLERGALTLDGDRIVPGLPVTTGDPLLDAAEAALARKDREKIADWLWRRGEGLAAAYVQDLERSGQVAGPGAGATAEQARAEERRASGEPVLTGLLSTLGVSDTPAGDEENPDEDTADEAHVDAADGDAKGDADDDDDPVSTLLAAVGDAVTELEAQRLRRNIENDAFDNVWRGY</sequence>
<evidence type="ECO:0000256" key="3">
    <source>
        <dbReference type="ARBA" id="ARBA00023121"/>
    </source>
</evidence>
<dbReference type="Proteomes" id="UP000181951">
    <property type="component" value="Unassembled WGS sequence"/>
</dbReference>
<dbReference type="EMBL" id="FODD01000062">
    <property type="protein sequence ID" value="SEO96785.1"/>
    <property type="molecule type" value="Genomic_DNA"/>
</dbReference>
<evidence type="ECO:0000256" key="2">
    <source>
        <dbReference type="ARBA" id="ARBA00023034"/>
    </source>
</evidence>
<protein>
    <submittedName>
        <fullName evidence="6">Golgi phosphoprotein 3 (GPP34)</fullName>
    </submittedName>
</protein>
<accession>A0A1H8U0Z5</accession>
<feature type="compositionally biased region" description="Basic and acidic residues" evidence="5">
    <location>
        <begin position="156"/>
        <end position="170"/>
    </location>
</feature>
<keyword evidence="4" id="KW-0472">Membrane</keyword>
<evidence type="ECO:0000256" key="1">
    <source>
        <dbReference type="ARBA" id="ARBA00004255"/>
    </source>
</evidence>